<sequence length="104" mass="11695">MRKFKYIICHQCEGHGTMENPAFENGFTQSEMAEWEPEMREKYFAGAFDVRCDVCAGDGKLSVPNVAAMSFSERRGLAARRRDERLQAGDERLARQGRAMGDGG</sequence>
<protein>
    <submittedName>
        <fullName evidence="2">Uncharacterized protein</fullName>
    </submittedName>
</protein>
<dbReference type="Proteomes" id="UP001215180">
    <property type="component" value="Unassembled WGS sequence"/>
</dbReference>
<evidence type="ECO:0000313" key="2">
    <source>
        <dbReference type="EMBL" id="MDF3635803.1"/>
    </source>
</evidence>
<name>A0AAW6NGU6_ENTCL</name>
<gene>
    <name evidence="2" type="ORF">P3S46_01040</name>
</gene>
<dbReference type="EMBL" id="JARJGR010000149">
    <property type="protein sequence ID" value="MDF3635803.1"/>
    <property type="molecule type" value="Genomic_DNA"/>
</dbReference>
<dbReference type="RefSeq" id="WP_276200825.1">
    <property type="nucleotide sequence ID" value="NZ_JARJGR010000149.1"/>
</dbReference>
<reference evidence="2" key="1">
    <citation type="submission" date="2023-03" db="EMBL/GenBank/DDBJ databases">
        <title>A Study on Prevalence and Characterization of Enterobacter cloacae strains in China.</title>
        <authorList>
            <person name="Zheng Z."/>
        </authorList>
    </citation>
    <scope>NUCLEOTIDE SEQUENCE</scope>
    <source>
        <strain evidence="2">EC77</strain>
    </source>
</reference>
<organism evidence="2 3">
    <name type="scientific">Enterobacter cloacae</name>
    <dbReference type="NCBI Taxonomy" id="550"/>
    <lineage>
        <taxon>Bacteria</taxon>
        <taxon>Pseudomonadati</taxon>
        <taxon>Pseudomonadota</taxon>
        <taxon>Gammaproteobacteria</taxon>
        <taxon>Enterobacterales</taxon>
        <taxon>Enterobacteriaceae</taxon>
        <taxon>Enterobacter</taxon>
        <taxon>Enterobacter cloacae complex</taxon>
    </lineage>
</organism>
<comment type="caution">
    <text evidence="2">The sequence shown here is derived from an EMBL/GenBank/DDBJ whole genome shotgun (WGS) entry which is preliminary data.</text>
</comment>
<feature type="compositionally biased region" description="Basic and acidic residues" evidence="1">
    <location>
        <begin position="79"/>
        <end position="94"/>
    </location>
</feature>
<feature type="non-terminal residue" evidence="2">
    <location>
        <position position="104"/>
    </location>
</feature>
<accession>A0AAW6NGU6</accession>
<proteinExistence type="predicted"/>
<dbReference type="AlphaFoldDB" id="A0AAW6NGU6"/>
<feature type="region of interest" description="Disordered" evidence="1">
    <location>
        <begin position="79"/>
        <end position="104"/>
    </location>
</feature>
<evidence type="ECO:0000256" key="1">
    <source>
        <dbReference type="SAM" id="MobiDB-lite"/>
    </source>
</evidence>
<evidence type="ECO:0000313" key="3">
    <source>
        <dbReference type="Proteomes" id="UP001215180"/>
    </source>
</evidence>